<dbReference type="EMBL" id="GDJX01007859">
    <property type="protein sequence ID" value="JAT60077.1"/>
    <property type="molecule type" value="Transcribed_RNA"/>
</dbReference>
<protein>
    <submittedName>
        <fullName evidence="3">Flavoprotein wrbA</fullName>
    </submittedName>
</protein>
<accession>A0A1D1YZJ9</accession>
<dbReference type="EMBL" id="GDJX01019352">
    <property type="protein sequence ID" value="JAT48584.1"/>
    <property type="molecule type" value="Transcribed_RNA"/>
</dbReference>
<feature type="compositionally biased region" description="Polar residues" evidence="1">
    <location>
        <begin position="17"/>
        <end position="27"/>
    </location>
</feature>
<feature type="region of interest" description="Disordered" evidence="1">
    <location>
        <begin position="1"/>
        <end position="27"/>
    </location>
</feature>
<dbReference type="PANTHER" id="PTHR46651:SF1">
    <property type="entry name" value="SMALL MUTS RELATED FAMILY PROTEIN"/>
    <property type="match status" value="1"/>
</dbReference>
<evidence type="ECO:0000256" key="1">
    <source>
        <dbReference type="SAM" id="MobiDB-lite"/>
    </source>
</evidence>
<dbReference type="PANTHER" id="PTHR46651">
    <property type="entry name" value="POLYADENYLATE-BINDING PROTEIN-INTERACTING PROTEIN 7"/>
    <property type="match status" value="1"/>
</dbReference>
<proteinExistence type="predicted"/>
<dbReference type="InterPro" id="IPR053242">
    <property type="entry name" value="PAM2-like_domain"/>
</dbReference>
<organism evidence="3">
    <name type="scientific">Anthurium amnicola</name>
    <dbReference type="NCBI Taxonomy" id="1678845"/>
    <lineage>
        <taxon>Eukaryota</taxon>
        <taxon>Viridiplantae</taxon>
        <taxon>Streptophyta</taxon>
        <taxon>Embryophyta</taxon>
        <taxon>Tracheophyta</taxon>
        <taxon>Spermatophyta</taxon>
        <taxon>Magnoliopsida</taxon>
        <taxon>Liliopsida</taxon>
        <taxon>Araceae</taxon>
        <taxon>Pothoideae</taxon>
        <taxon>Potheae</taxon>
        <taxon>Anthurium</taxon>
    </lineage>
</organism>
<name>A0A1D1YZJ9_9ARAE</name>
<evidence type="ECO:0000313" key="2">
    <source>
        <dbReference type="EMBL" id="JAT48584.1"/>
    </source>
</evidence>
<gene>
    <name evidence="3" type="primary">wrbA_5</name>
    <name evidence="2" type="synonym">wrbA_1</name>
    <name evidence="2" type="ORF">g.92543</name>
    <name evidence="3" type="ORF">g.92558</name>
</gene>
<evidence type="ECO:0000313" key="3">
    <source>
        <dbReference type="EMBL" id="JAT60077.1"/>
    </source>
</evidence>
<dbReference type="AlphaFoldDB" id="A0A1D1YZJ9"/>
<reference evidence="3" key="1">
    <citation type="submission" date="2015-07" db="EMBL/GenBank/DDBJ databases">
        <title>Transcriptome Assembly of Anthurium amnicola.</title>
        <authorList>
            <person name="Suzuki J."/>
        </authorList>
    </citation>
    <scope>NUCLEOTIDE SEQUENCE</scope>
</reference>
<sequence>MSSSSKSSGNKRDAGLNSPNKVKTLNPNAAEYVPSAFRSLPGNNSEVDVALLKVPGISRNAVLDRSVSDISIKSDDEAHEYWRHQLPDDITPDFKVMEEELQAPGGLSLAGLSINDGIETSRFPSTMGNQHLGKCQENSLRRSGYKCLNERMGYSGLPYTEDHSSTARMNLSTNPLDKQYINGDEHLNSNREGGYYGGNSNAGFLNGLLSERAMLENATMNPVALLASKFPGLAAESLEELYHANRCDLNLTIEYIEMHTQLKVCLACLNFQLLMFTNITFF</sequence>